<name>A0A4Q0T2B9_9BACT</name>
<comment type="caution">
    <text evidence="1">The sequence shown here is derived from an EMBL/GenBank/DDBJ whole genome shotgun (WGS) entry which is preliminary data.</text>
</comment>
<proteinExistence type="predicted"/>
<keyword evidence="1" id="KW-0378">Hydrolase</keyword>
<reference evidence="1 2" key="1">
    <citation type="submission" date="2018-11" db="EMBL/GenBank/DDBJ databases">
        <authorList>
            <person name="Mardanov A.V."/>
            <person name="Ravin N.V."/>
            <person name="Dedysh S.N."/>
        </authorList>
    </citation>
    <scope>NUCLEOTIDE SEQUENCE [LARGE SCALE GENOMIC DNA]</scope>
    <source>
        <strain evidence="1 2">AF10</strain>
    </source>
</reference>
<dbReference type="GO" id="GO:0016787">
    <property type="term" value="F:hydrolase activity"/>
    <property type="evidence" value="ECO:0007669"/>
    <property type="project" value="UniProtKB-KW"/>
</dbReference>
<evidence type="ECO:0000313" key="2">
    <source>
        <dbReference type="Proteomes" id="UP000289437"/>
    </source>
</evidence>
<reference evidence="2" key="2">
    <citation type="submission" date="2019-02" db="EMBL/GenBank/DDBJ databases">
        <title>Granulicella sibirica sp. nov., a psychrotolerant acidobacterium isolated from an organic soil layer in forested tundra, West Siberia.</title>
        <authorList>
            <person name="Oshkin I.Y."/>
            <person name="Kulichevskaya I.S."/>
            <person name="Rijpstra W.I.C."/>
            <person name="Sinninghe Damste J.S."/>
            <person name="Rakitin A.L."/>
            <person name="Ravin N.V."/>
            <person name="Dedysh S.N."/>
        </authorList>
    </citation>
    <scope>NUCLEOTIDE SEQUENCE [LARGE SCALE GENOMIC DNA]</scope>
    <source>
        <strain evidence="2">AF10</strain>
    </source>
</reference>
<gene>
    <name evidence="1" type="ORF">GRAN_0657</name>
</gene>
<dbReference type="EMBL" id="RDSM01000001">
    <property type="protein sequence ID" value="RXH57347.1"/>
    <property type="molecule type" value="Genomic_DNA"/>
</dbReference>
<dbReference type="PROSITE" id="PS51318">
    <property type="entry name" value="TAT"/>
    <property type="match status" value="1"/>
</dbReference>
<organism evidence="1 2">
    <name type="scientific">Granulicella sibirica</name>
    <dbReference type="NCBI Taxonomy" id="2479048"/>
    <lineage>
        <taxon>Bacteria</taxon>
        <taxon>Pseudomonadati</taxon>
        <taxon>Acidobacteriota</taxon>
        <taxon>Terriglobia</taxon>
        <taxon>Terriglobales</taxon>
        <taxon>Acidobacteriaceae</taxon>
        <taxon>Granulicella</taxon>
    </lineage>
</organism>
<keyword evidence="2" id="KW-1185">Reference proteome</keyword>
<dbReference type="RefSeq" id="WP_206662694.1">
    <property type="nucleotide sequence ID" value="NZ_RDSM01000001.1"/>
</dbReference>
<protein>
    <submittedName>
        <fullName evidence="1">Putative glycosyl hydrolase (DUF1680)</fullName>
    </submittedName>
</protein>
<dbReference type="InterPro" id="IPR006311">
    <property type="entry name" value="TAT_signal"/>
</dbReference>
<sequence>MSSAGGYDPKITRRDALKMAAGAALAGTLRAETAGAARRLADGTFRPLPLGEVKPLGWLQRQLRVQADGMGGHLDEFWPDVGGRVDGLAGKARAGSVGLTFWMG</sequence>
<dbReference type="Proteomes" id="UP000289437">
    <property type="component" value="Unassembled WGS sequence"/>
</dbReference>
<evidence type="ECO:0000313" key="1">
    <source>
        <dbReference type="EMBL" id="RXH57347.1"/>
    </source>
</evidence>
<dbReference type="AlphaFoldDB" id="A0A4Q0T2B9"/>
<accession>A0A4Q0T2B9</accession>